<gene>
    <name evidence="1" type="primary">rpl10</name>
</gene>
<protein>
    <submittedName>
        <fullName evidence="1">Ribosomal protein L10</fullName>
    </submittedName>
</protein>
<geneLocation type="mitochondrion" evidence="1"/>
<keyword evidence="1" id="KW-0689">Ribosomal protein</keyword>
<dbReference type="GO" id="GO:0005840">
    <property type="term" value="C:ribosome"/>
    <property type="evidence" value="ECO:0007669"/>
    <property type="project" value="UniProtKB-KW"/>
</dbReference>
<dbReference type="GeneID" id="17675535"/>
<reference evidence="1" key="1">
    <citation type="journal article" date="2013" name="Genome Biol. Evol.">
        <title>Tracing the evolution of streptophyte algae and their mitochondrial genome.</title>
        <authorList>
            <person name="Turmel M."/>
            <person name="Otis C."/>
            <person name="Lemieux C."/>
        </authorList>
    </citation>
    <scope>NUCLEOTIDE SEQUENCE</scope>
</reference>
<evidence type="ECO:0000313" key="1">
    <source>
        <dbReference type="EMBL" id="AGZ90401.1"/>
    </source>
</evidence>
<keyword evidence="1" id="KW-0687">Ribonucleoprotein</keyword>
<dbReference type="EMBL" id="KF060943">
    <property type="protein sequence ID" value="AGZ90401.1"/>
    <property type="molecule type" value="Genomic_DNA"/>
</dbReference>
<dbReference type="AlphaFoldDB" id="U5YH15"/>
<proteinExistence type="predicted"/>
<sequence length="216" mass="25557">MKIRKLILKAKLAQIENDSEYIFFFHCSGLSNGQKKYLKNLFYKTSNSLIKSFHLRPSRLNEKKEQNFIQFSKKFDIKTTNEQILKQSLTNSLKPTSSLKKVTTSFDFFQNFGPFCIIYSAKQMKITNKDNMALISCLNKINSFGYSTNFLLFYAKMKSLKMNHIDVKYALQLNSCSVYEDFFQKLQYQMDTLDFYLYQSIIILEVFISKKKIYFN</sequence>
<organism evidence="1">
    <name type="scientific">Roya obtusa</name>
    <dbReference type="NCBI Taxonomy" id="104537"/>
    <lineage>
        <taxon>Eukaryota</taxon>
        <taxon>Viridiplantae</taxon>
        <taxon>Streptophyta</taxon>
        <taxon>Zygnematophyceae</taxon>
        <taxon>Zygnematophycidae</taxon>
        <taxon>Zygnematales</taxon>
        <taxon>Mesotaeniaceae</taxon>
        <taxon>Roya</taxon>
    </lineage>
</organism>
<name>U5YH15_9VIRI</name>
<accession>U5YH15</accession>
<keyword evidence="1" id="KW-0496">Mitochondrion</keyword>
<dbReference type="RefSeq" id="YP_008816168.1">
    <property type="nucleotide sequence ID" value="NC_022863.1"/>
</dbReference>